<comment type="caution">
    <text evidence="14">The sequence shown here is derived from an EMBL/GenBank/DDBJ whole genome shotgun (WGS) entry which is preliminary data.</text>
</comment>
<dbReference type="EMBL" id="VBWP01000005">
    <property type="protein sequence ID" value="TLG73966.1"/>
    <property type="molecule type" value="Genomic_DNA"/>
</dbReference>
<gene>
    <name evidence="14" type="primary">nagA</name>
    <name evidence="14" type="ORF">FEZ08_07000</name>
</gene>
<sequence>MLLTHGKIYLENEIIEDGYLLIEDEQIASFGLMEFAPEYSGEVIDLKGQNVLPGFIDQHIHGANGADSMDATSEAYHTMATFLPREGTTSFLATTMTQAPKAINAALGAIVDYMETSNPAGEAEILGIHLEGPFISEKHIGAQNPEFVAKPEIKTFADYYETAKGNIHLVTYAPEEAECGFTNYLRSLKVVPSAGHTDASFQVVEDHLKEGLNNLTHFHNAMTPHHHRNPGVVTAGFYFEQLKAEMIVDGIHLHPDVVRTTYKIKGADNIILITDAMRAKGLADGTYDLGGQAVHKVGKEARLENGALAGSVAEMNFVAHNMKAWTGCSFVDLAKMASQNTAKQLGFFDRKGSLAVGKDADIVVVNDDVDVLLTVCRGKIAFQN</sequence>
<dbReference type="SUPFAM" id="SSF51338">
    <property type="entry name" value="Composite domain of metallo-dependent hydrolases"/>
    <property type="match status" value="1"/>
</dbReference>
<feature type="binding site" evidence="11">
    <location>
        <position position="142"/>
    </location>
    <ligand>
        <name>substrate</name>
    </ligand>
</feature>
<feature type="binding site" evidence="12">
    <location>
        <position position="217"/>
    </location>
    <ligand>
        <name>Zn(2+)</name>
        <dbReference type="ChEBI" id="CHEBI:29105"/>
    </ligand>
</feature>
<dbReference type="InParanoid" id="A0A5R8QCH4"/>
<dbReference type="NCBIfam" id="TIGR00221">
    <property type="entry name" value="nagA"/>
    <property type="match status" value="1"/>
</dbReference>
<evidence type="ECO:0000259" key="13">
    <source>
        <dbReference type="Pfam" id="PF01979"/>
    </source>
</evidence>
<dbReference type="Proteomes" id="UP000306912">
    <property type="component" value="Unassembled WGS sequence"/>
</dbReference>
<feature type="binding site" evidence="11">
    <location>
        <position position="228"/>
    </location>
    <ligand>
        <name>substrate</name>
    </ligand>
</feature>
<feature type="domain" description="Amidohydrolase-related" evidence="13">
    <location>
        <begin position="51"/>
        <end position="380"/>
    </location>
</feature>
<dbReference type="Gene3D" id="2.30.40.10">
    <property type="entry name" value="Urease, subunit C, domain 1"/>
    <property type="match status" value="1"/>
</dbReference>
<evidence type="ECO:0000256" key="11">
    <source>
        <dbReference type="PIRSR" id="PIRSR038994-2"/>
    </source>
</evidence>
<dbReference type="GO" id="GO:0006046">
    <property type="term" value="P:N-acetylglucosamine catabolic process"/>
    <property type="evidence" value="ECO:0007669"/>
    <property type="project" value="TreeGrafter"/>
</dbReference>
<dbReference type="GO" id="GO:0046872">
    <property type="term" value="F:metal ion binding"/>
    <property type="evidence" value="ECO:0007669"/>
    <property type="project" value="UniProtKB-KW"/>
</dbReference>
<feature type="binding site" evidence="12">
    <location>
        <position position="196"/>
    </location>
    <ligand>
        <name>Zn(2+)</name>
        <dbReference type="ChEBI" id="CHEBI:29105"/>
    </ligand>
</feature>
<dbReference type="PIRSF" id="PIRSF038994">
    <property type="entry name" value="NagA"/>
    <property type="match status" value="1"/>
</dbReference>
<accession>A0A5R8QCH4</accession>
<dbReference type="PANTHER" id="PTHR11113">
    <property type="entry name" value="N-ACETYLGLUCOSAMINE-6-PHOSPHATE DEACETYLASE"/>
    <property type="match status" value="1"/>
</dbReference>
<dbReference type="RefSeq" id="WP_138191010.1">
    <property type="nucleotide sequence ID" value="NZ_VBWP01000005.1"/>
</dbReference>
<organism evidence="14 15">
    <name type="scientific">Culicoidibacter larvae</name>
    <dbReference type="NCBI Taxonomy" id="2579976"/>
    <lineage>
        <taxon>Bacteria</taxon>
        <taxon>Bacillati</taxon>
        <taxon>Bacillota</taxon>
        <taxon>Culicoidibacteria</taxon>
        <taxon>Culicoidibacterales</taxon>
        <taxon>Culicoidibacteraceae</taxon>
        <taxon>Culicoidibacter</taxon>
    </lineage>
</organism>
<evidence type="ECO:0000256" key="9">
    <source>
        <dbReference type="PIRNR" id="PIRNR038994"/>
    </source>
</evidence>
<keyword evidence="6 9" id="KW-0119">Carbohydrate metabolism</keyword>
<evidence type="ECO:0000313" key="14">
    <source>
        <dbReference type="EMBL" id="TLG73966.1"/>
    </source>
</evidence>
<evidence type="ECO:0000256" key="5">
    <source>
        <dbReference type="ARBA" id="ARBA00022801"/>
    </source>
</evidence>
<evidence type="ECO:0000256" key="2">
    <source>
        <dbReference type="ARBA" id="ARBA00011899"/>
    </source>
</evidence>
<dbReference type="AlphaFoldDB" id="A0A5R8QCH4"/>
<comment type="cofactor">
    <cofactor evidence="12">
        <name>a divalent metal cation</name>
        <dbReference type="ChEBI" id="CHEBI:60240"/>
    </cofactor>
    <text evidence="12">Binds 1 divalent metal cation per subunit.</text>
</comment>
<comment type="pathway">
    <text evidence="8">Amino-sugar metabolism; N-acetylneuraminate degradation; D-fructose 6-phosphate from N-acetylneuraminate: step 4/5.</text>
</comment>
<comment type="similarity">
    <text evidence="1 9">Belongs to the metallo-dependent hydrolases superfamily. NagA family.</text>
</comment>
<name>A0A5R8QCH4_9FIRM</name>
<feature type="binding site" evidence="11">
    <location>
        <begin position="220"/>
        <end position="221"/>
    </location>
    <ligand>
        <name>substrate</name>
    </ligand>
</feature>
<dbReference type="SUPFAM" id="SSF51556">
    <property type="entry name" value="Metallo-dependent hydrolases"/>
    <property type="match status" value="1"/>
</dbReference>
<feature type="binding site" evidence="12">
    <location>
        <position position="131"/>
    </location>
    <ligand>
        <name>Zn(2+)</name>
        <dbReference type="ChEBI" id="CHEBI:29105"/>
    </ligand>
</feature>
<dbReference type="GO" id="GO:0008448">
    <property type="term" value="F:N-acetylglucosamine-6-phosphate deacetylase activity"/>
    <property type="evidence" value="ECO:0007669"/>
    <property type="project" value="UniProtKB-EC"/>
</dbReference>
<comment type="catalytic activity">
    <reaction evidence="7">
        <text>N-acetyl-D-glucosamine 6-phosphate + H2O = D-glucosamine 6-phosphate + acetate</text>
        <dbReference type="Rhea" id="RHEA:22936"/>
        <dbReference type="ChEBI" id="CHEBI:15377"/>
        <dbReference type="ChEBI" id="CHEBI:30089"/>
        <dbReference type="ChEBI" id="CHEBI:57513"/>
        <dbReference type="ChEBI" id="CHEBI:58725"/>
        <dbReference type="EC" id="3.5.1.25"/>
    </reaction>
</comment>
<evidence type="ECO:0000256" key="8">
    <source>
        <dbReference type="ARBA" id="ARBA00060590"/>
    </source>
</evidence>
<dbReference type="InterPro" id="IPR011059">
    <property type="entry name" value="Metal-dep_hydrolase_composite"/>
</dbReference>
<keyword evidence="5 9" id="KW-0378">Hydrolase</keyword>
<dbReference type="OrthoDB" id="9776488at2"/>
<dbReference type="InterPro" id="IPR032466">
    <property type="entry name" value="Metal_Hydrolase"/>
</dbReference>
<feature type="binding site" evidence="11">
    <location>
        <position position="252"/>
    </location>
    <ligand>
        <name>substrate</name>
    </ligand>
</feature>
<evidence type="ECO:0000256" key="10">
    <source>
        <dbReference type="PIRSR" id="PIRSR038994-1"/>
    </source>
</evidence>
<evidence type="ECO:0000256" key="7">
    <source>
        <dbReference type="ARBA" id="ARBA00047647"/>
    </source>
</evidence>
<keyword evidence="4 12" id="KW-0479">Metal-binding</keyword>
<feature type="active site" description="Proton donor/acceptor" evidence="10">
    <location>
        <position position="275"/>
    </location>
</feature>
<evidence type="ECO:0000256" key="6">
    <source>
        <dbReference type="ARBA" id="ARBA00023277"/>
    </source>
</evidence>
<evidence type="ECO:0000256" key="3">
    <source>
        <dbReference type="ARBA" id="ARBA00018029"/>
    </source>
</evidence>
<proteinExistence type="inferred from homology"/>
<keyword evidence="15" id="KW-1185">Reference proteome</keyword>
<evidence type="ECO:0000256" key="12">
    <source>
        <dbReference type="PIRSR" id="PIRSR038994-3"/>
    </source>
</evidence>
<dbReference type="CDD" id="cd00854">
    <property type="entry name" value="NagA"/>
    <property type="match status" value="1"/>
</dbReference>
<evidence type="ECO:0000313" key="15">
    <source>
        <dbReference type="Proteomes" id="UP000306912"/>
    </source>
</evidence>
<feature type="binding site" evidence="11">
    <location>
        <begin position="308"/>
        <end position="310"/>
    </location>
    <ligand>
        <name>substrate</name>
    </ligand>
</feature>
<evidence type="ECO:0000256" key="1">
    <source>
        <dbReference type="ARBA" id="ARBA00010716"/>
    </source>
</evidence>
<dbReference type="EC" id="3.5.1.25" evidence="2"/>
<dbReference type="FunCoup" id="A0A5R8QCH4">
    <property type="interactions" value="182"/>
</dbReference>
<protein>
    <recommendedName>
        <fullName evidence="3">N-acetylglucosamine-6-phosphate deacetylase</fullName>
        <ecNumber evidence="2">3.5.1.25</ecNumber>
    </recommendedName>
</protein>
<reference evidence="14 15" key="1">
    <citation type="submission" date="2019-05" db="EMBL/GenBank/DDBJ databases">
        <title>Culicoidintestinum kansasii gen. nov., sp. nov. from the gastrointestinal tract of the biting midge, Culicoides sonorensis.</title>
        <authorList>
            <person name="Neupane S."/>
            <person name="Ghosh A."/>
            <person name="Gunther S."/>
            <person name="Martin K."/>
            <person name="Zurek L."/>
        </authorList>
    </citation>
    <scope>NUCLEOTIDE SEQUENCE [LARGE SCALE GENOMIC DNA]</scope>
    <source>
        <strain evidence="14 15">CS-1</strain>
    </source>
</reference>
<dbReference type="InterPro" id="IPR006680">
    <property type="entry name" value="Amidohydro-rel"/>
</dbReference>
<dbReference type="InterPro" id="IPR003764">
    <property type="entry name" value="GlcNAc_6-P_deAcase"/>
</dbReference>
<evidence type="ECO:0000256" key="4">
    <source>
        <dbReference type="ARBA" id="ARBA00022723"/>
    </source>
</evidence>
<dbReference type="FunFam" id="3.20.20.140:FF:000004">
    <property type="entry name" value="N-acetylglucosamine-6-phosphate deacetylase"/>
    <property type="match status" value="1"/>
</dbReference>
<dbReference type="Pfam" id="PF01979">
    <property type="entry name" value="Amidohydro_1"/>
    <property type="match status" value="1"/>
</dbReference>
<dbReference type="Gene3D" id="3.20.20.140">
    <property type="entry name" value="Metal-dependent hydrolases"/>
    <property type="match status" value="1"/>
</dbReference>
<dbReference type="PANTHER" id="PTHR11113:SF14">
    <property type="entry name" value="N-ACETYLGLUCOSAMINE-6-PHOSPHATE DEACETYLASE"/>
    <property type="match status" value="1"/>
</dbReference>